<evidence type="ECO:0000259" key="4">
    <source>
        <dbReference type="PROSITE" id="PS50172"/>
    </source>
</evidence>
<dbReference type="Pfam" id="PF16589">
    <property type="entry name" value="BRCT_2"/>
    <property type="match status" value="1"/>
</dbReference>
<dbReference type="Gene3D" id="3.40.50.10190">
    <property type="entry name" value="BRCT domain"/>
    <property type="match status" value="2"/>
</dbReference>
<evidence type="ECO:0000256" key="1">
    <source>
        <dbReference type="ARBA" id="ARBA00004123"/>
    </source>
</evidence>
<reference evidence="5 7" key="1">
    <citation type="journal article" date="2014" name="BMC Genomics">
        <title>Genome sequence of Anopheles sinensis provides insight into genetics basis of mosquito competence for malaria parasites.</title>
        <authorList>
            <person name="Zhou D."/>
            <person name="Zhang D."/>
            <person name="Ding G."/>
            <person name="Shi L."/>
            <person name="Hou Q."/>
            <person name="Ye Y."/>
            <person name="Xu Y."/>
            <person name="Zhou H."/>
            <person name="Xiong C."/>
            <person name="Li S."/>
            <person name="Yu J."/>
            <person name="Hong S."/>
            <person name="Yu X."/>
            <person name="Zou P."/>
            <person name="Chen C."/>
            <person name="Chang X."/>
            <person name="Wang W."/>
            <person name="Lv Y."/>
            <person name="Sun Y."/>
            <person name="Ma L."/>
            <person name="Shen B."/>
            <person name="Zhu C."/>
        </authorList>
    </citation>
    <scope>NUCLEOTIDE SEQUENCE [LARGE SCALE GENOMIC DNA]</scope>
</reference>
<keyword evidence="2" id="KW-0227">DNA damage</keyword>
<keyword evidence="7" id="KW-1185">Reference proteome</keyword>
<dbReference type="VEuPathDB" id="VectorBase:ASIC012177"/>
<dbReference type="GO" id="GO:0005634">
    <property type="term" value="C:nucleus"/>
    <property type="evidence" value="ECO:0007669"/>
    <property type="project" value="UniProtKB-SubCell"/>
</dbReference>
<organism evidence="5">
    <name type="scientific">Anopheles sinensis</name>
    <name type="common">Mosquito</name>
    <dbReference type="NCBI Taxonomy" id="74873"/>
    <lineage>
        <taxon>Eukaryota</taxon>
        <taxon>Metazoa</taxon>
        <taxon>Ecdysozoa</taxon>
        <taxon>Arthropoda</taxon>
        <taxon>Hexapoda</taxon>
        <taxon>Insecta</taxon>
        <taxon>Pterygota</taxon>
        <taxon>Neoptera</taxon>
        <taxon>Endopterygota</taxon>
        <taxon>Diptera</taxon>
        <taxon>Nematocera</taxon>
        <taxon>Culicoidea</taxon>
        <taxon>Culicidae</taxon>
        <taxon>Anophelinae</taxon>
        <taxon>Anopheles</taxon>
    </lineage>
</organism>
<feature type="domain" description="BRCT" evidence="4">
    <location>
        <begin position="150"/>
        <end position="237"/>
    </location>
</feature>
<dbReference type="PANTHER" id="PTHR15321">
    <property type="entry name" value="TUMOR SUPPRESSOR P53-BINDING PROTEIN 1"/>
    <property type="match status" value="1"/>
</dbReference>
<dbReference type="InterPro" id="IPR047250">
    <property type="entry name" value="BRCT_p53bp1-like_rpt2"/>
</dbReference>
<dbReference type="SUPFAM" id="SSF52113">
    <property type="entry name" value="BRCT domain"/>
    <property type="match status" value="2"/>
</dbReference>
<dbReference type="Pfam" id="PF18428">
    <property type="entry name" value="BRCT_3"/>
    <property type="match status" value="1"/>
</dbReference>
<gene>
    <name evidence="5" type="ORF">ZHAS_00012177</name>
</gene>
<dbReference type="InterPro" id="IPR036420">
    <property type="entry name" value="BRCT_dom_sf"/>
</dbReference>
<comment type="subcellular location">
    <subcellularLocation>
        <location evidence="1">Nucleus</location>
    </subcellularLocation>
</comment>
<reference evidence="6" key="2">
    <citation type="submission" date="2020-05" db="UniProtKB">
        <authorList>
            <consortium name="EnsemblMetazoa"/>
        </authorList>
    </citation>
    <scope>IDENTIFICATION</scope>
</reference>
<evidence type="ECO:0000313" key="7">
    <source>
        <dbReference type="Proteomes" id="UP000030765"/>
    </source>
</evidence>
<dbReference type="PROSITE" id="PS50172">
    <property type="entry name" value="BRCT"/>
    <property type="match status" value="1"/>
</dbReference>
<dbReference type="InterPro" id="IPR047249">
    <property type="entry name" value="BRCT_p53bp1-like_rpt1"/>
</dbReference>
<dbReference type="InterPro" id="IPR001357">
    <property type="entry name" value="BRCT_dom"/>
</dbReference>
<proteinExistence type="predicted"/>
<evidence type="ECO:0000256" key="2">
    <source>
        <dbReference type="ARBA" id="ARBA00022763"/>
    </source>
</evidence>
<dbReference type="CDD" id="cd17745">
    <property type="entry name" value="BRCT_p53bp1_rpt1"/>
    <property type="match status" value="1"/>
</dbReference>
<dbReference type="GO" id="GO:0042393">
    <property type="term" value="F:histone binding"/>
    <property type="evidence" value="ECO:0007669"/>
    <property type="project" value="TreeGrafter"/>
</dbReference>
<protein>
    <submittedName>
        <fullName evidence="5">AGAP001466-PA-like protein</fullName>
    </submittedName>
    <submittedName>
        <fullName evidence="6">BRCT domain-containing protein</fullName>
    </submittedName>
</protein>
<dbReference type="OrthoDB" id="129353at2759"/>
<dbReference type="EMBL" id="KE525273">
    <property type="protein sequence ID" value="KFB44307.1"/>
    <property type="molecule type" value="Genomic_DNA"/>
</dbReference>
<dbReference type="GO" id="GO:0045944">
    <property type="term" value="P:positive regulation of transcription by RNA polymerase II"/>
    <property type="evidence" value="ECO:0007669"/>
    <property type="project" value="TreeGrafter"/>
</dbReference>
<dbReference type="CDD" id="cd17724">
    <property type="entry name" value="BRCT_p53bp1_rpt2"/>
    <property type="match status" value="1"/>
</dbReference>
<dbReference type="EMBL" id="ATLV01019520">
    <property type="status" value="NOT_ANNOTATED_CDS"/>
    <property type="molecule type" value="Genomic_DNA"/>
</dbReference>
<name>A0A084W263_ANOSI</name>
<keyword evidence="3" id="KW-0539">Nucleus</keyword>
<dbReference type="STRING" id="74873.A0A084W263"/>
<dbReference type="OMA" id="EERYIRW"/>
<dbReference type="GO" id="GO:0000077">
    <property type="term" value="P:DNA damage checkpoint signaling"/>
    <property type="evidence" value="ECO:0007669"/>
    <property type="project" value="TreeGrafter"/>
</dbReference>
<dbReference type="AlphaFoldDB" id="A0A084W263"/>
<dbReference type="VEuPathDB" id="VectorBase:ASIS012255"/>
<dbReference type="EnsemblMetazoa" id="ASIC012177-RA">
    <property type="protein sequence ID" value="ASIC012177-PA"/>
    <property type="gene ID" value="ASIC012177"/>
</dbReference>
<dbReference type="InterPro" id="IPR047252">
    <property type="entry name" value="TP53BP1-like"/>
</dbReference>
<dbReference type="PANTHER" id="PTHR15321:SF3">
    <property type="entry name" value="TP53-BINDING PROTEIN 1"/>
    <property type="match status" value="1"/>
</dbReference>
<evidence type="ECO:0000313" key="5">
    <source>
        <dbReference type="EMBL" id="KFB44307.1"/>
    </source>
</evidence>
<dbReference type="Proteomes" id="UP000030765">
    <property type="component" value="Unassembled WGS sequence"/>
</dbReference>
<evidence type="ECO:0000313" key="6">
    <source>
        <dbReference type="EnsemblMetazoa" id="ASIC012177-PA"/>
    </source>
</evidence>
<accession>A0A084W263</accession>
<sequence length="367" mass="41239">MLRAGGRNGYRAASSPWRHLPVKMKLGHCNGPRISILPPPEPNISECSDVSDGYEDEVPTPVSPESGLDAVDGVQPELQRTEQESELARMMLISEYFGEKVNGNLESSLDELLGPIPVGAKTLFRNKHFLLSCTIPLKRTSCNGDSTDASKYKQFSNIPFVKQHVRRQIEAGGGKVYQFFEDVPKNKYKMCKLIAPRPSTTALYVQCLACDIPIVSHEWIVQCCQVLMLVDHKPYTLPYGWSFLEKRYIEWGSRRAKDKRNSAATPFASTSINVASLCKDFNDFWSRVCKLAGATVRLIKTESDVTENLTGYLLTDQEFPENIKIKAARNGLLVVSTVWVVQSLILGRVCNPQSHEKLTQIYQEDDY</sequence>
<evidence type="ECO:0000256" key="3">
    <source>
        <dbReference type="ARBA" id="ARBA00023242"/>
    </source>
</evidence>